<feature type="compositionally biased region" description="Polar residues" evidence="4">
    <location>
        <begin position="133"/>
        <end position="159"/>
    </location>
</feature>
<dbReference type="GO" id="GO:0008270">
    <property type="term" value="F:zinc ion binding"/>
    <property type="evidence" value="ECO:0007669"/>
    <property type="project" value="UniProtKB-KW"/>
</dbReference>
<dbReference type="PROSITE" id="PS51800">
    <property type="entry name" value="ZF_CHHC_U11_48K"/>
    <property type="match status" value="1"/>
</dbReference>
<protein>
    <submittedName>
        <fullName evidence="7">CHHC U11-48K-type domain-containing protein</fullName>
    </submittedName>
</protein>
<keyword evidence="1" id="KW-0479">Metal-binding</keyword>
<keyword evidence="6" id="KW-1185">Reference proteome</keyword>
<dbReference type="WBParaSite" id="PSAMB.scaffold5131size12564.g25941.t1">
    <property type="protein sequence ID" value="PSAMB.scaffold5131size12564.g25941.t1"/>
    <property type="gene ID" value="PSAMB.scaffold5131size12564.g25941"/>
</dbReference>
<evidence type="ECO:0000256" key="3">
    <source>
        <dbReference type="ARBA" id="ARBA00022833"/>
    </source>
</evidence>
<proteinExistence type="predicted"/>
<evidence type="ECO:0000256" key="4">
    <source>
        <dbReference type="SAM" id="MobiDB-lite"/>
    </source>
</evidence>
<accession>A0A914WU14</accession>
<evidence type="ECO:0000313" key="6">
    <source>
        <dbReference type="Proteomes" id="UP000887566"/>
    </source>
</evidence>
<dbReference type="AlphaFoldDB" id="A0A914WU14"/>
<evidence type="ECO:0000259" key="5">
    <source>
        <dbReference type="PROSITE" id="PS51800"/>
    </source>
</evidence>
<dbReference type="Proteomes" id="UP000887566">
    <property type="component" value="Unplaced"/>
</dbReference>
<dbReference type="InterPro" id="IPR022776">
    <property type="entry name" value="TRM13/UPF0224_CHHC_Znf_dom"/>
</dbReference>
<reference evidence="7" key="1">
    <citation type="submission" date="2022-11" db="UniProtKB">
        <authorList>
            <consortium name="WormBaseParasite"/>
        </authorList>
    </citation>
    <scope>IDENTIFICATION</scope>
</reference>
<feature type="region of interest" description="Disordered" evidence="4">
    <location>
        <begin position="204"/>
        <end position="228"/>
    </location>
</feature>
<feature type="region of interest" description="Disordered" evidence="4">
    <location>
        <begin position="115"/>
        <end position="170"/>
    </location>
</feature>
<keyword evidence="2" id="KW-0863">Zinc-finger</keyword>
<feature type="compositionally biased region" description="Basic residues" evidence="4">
    <location>
        <begin position="214"/>
        <end position="228"/>
    </location>
</feature>
<feature type="domain" description="CHHC U11-48K-type" evidence="5">
    <location>
        <begin position="53"/>
        <end position="80"/>
    </location>
</feature>
<evidence type="ECO:0000256" key="2">
    <source>
        <dbReference type="ARBA" id="ARBA00022771"/>
    </source>
</evidence>
<keyword evidence="3" id="KW-0862">Zinc</keyword>
<dbReference type="Pfam" id="PF05253">
    <property type="entry name" value="zf-U11-48K"/>
    <property type="match status" value="1"/>
</dbReference>
<organism evidence="6 7">
    <name type="scientific">Plectus sambesii</name>
    <dbReference type="NCBI Taxonomy" id="2011161"/>
    <lineage>
        <taxon>Eukaryota</taxon>
        <taxon>Metazoa</taxon>
        <taxon>Ecdysozoa</taxon>
        <taxon>Nematoda</taxon>
        <taxon>Chromadorea</taxon>
        <taxon>Plectida</taxon>
        <taxon>Plectina</taxon>
        <taxon>Plectoidea</taxon>
        <taxon>Plectidae</taxon>
        <taxon>Plectus</taxon>
    </lineage>
</organism>
<name>A0A914WU14_9BILA</name>
<evidence type="ECO:0000256" key="1">
    <source>
        <dbReference type="ARBA" id="ARBA00022723"/>
    </source>
</evidence>
<evidence type="ECO:0000313" key="7">
    <source>
        <dbReference type="WBParaSite" id="PSAMB.scaffold5131size12564.g25941.t1"/>
    </source>
</evidence>
<sequence>MTLDTESTNKIQCSHNGCGQLLYSYYYEEHVALHRLELDSALRVGDKKPEHEMAFCPYNACHVVPQAELKRHTATCPDKQRYLMIHSFLTSSRSATATPTYPPPSLPTSFAARIASTESTETDDCSSGDSGLGESTSSTPRSLMSLTPISTSTPNSTLDLNDDDPGVNSEAACSSKIASRSVRHEIEGGGGISPTISGDYATTVSASGATTGNVRRRNGPMAKKKAPI</sequence>